<dbReference type="PANTHER" id="PTHR30636">
    <property type="entry name" value="UPF0701 PROTEIN YICC"/>
    <property type="match status" value="1"/>
</dbReference>
<feature type="domain" description="Endoribonuclease YicC-like N-terminal" evidence="6">
    <location>
        <begin position="3"/>
        <end position="159"/>
    </location>
</feature>
<dbReference type="AlphaFoldDB" id="A0A2T6AW45"/>
<evidence type="ECO:0000259" key="7">
    <source>
        <dbReference type="Pfam" id="PF08340"/>
    </source>
</evidence>
<keyword evidence="3" id="KW-0255">Endonuclease</keyword>
<name>A0A2T6AW45_9RHOB</name>
<dbReference type="Pfam" id="PF03755">
    <property type="entry name" value="YicC-like_N"/>
    <property type="match status" value="1"/>
</dbReference>
<dbReference type="InterPro" id="IPR005229">
    <property type="entry name" value="YicC/YloC-like"/>
</dbReference>
<comment type="cofactor">
    <cofactor evidence="1">
        <name>a divalent metal cation</name>
        <dbReference type="ChEBI" id="CHEBI:60240"/>
    </cofactor>
</comment>
<gene>
    <name evidence="8" type="ORF">C8N44_11028</name>
</gene>
<evidence type="ECO:0000256" key="1">
    <source>
        <dbReference type="ARBA" id="ARBA00001968"/>
    </source>
</evidence>
<dbReference type="InterPro" id="IPR013551">
    <property type="entry name" value="YicC-like_C"/>
</dbReference>
<evidence type="ECO:0000313" key="8">
    <source>
        <dbReference type="EMBL" id="PTX48029.1"/>
    </source>
</evidence>
<comment type="similarity">
    <text evidence="5">Belongs to the YicC/YloC family.</text>
</comment>
<keyword evidence="4" id="KW-0378">Hydrolase</keyword>
<keyword evidence="2" id="KW-0540">Nuclease</keyword>
<dbReference type="OrthoDB" id="9771229at2"/>
<dbReference type="InterPro" id="IPR013527">
    <property type="entry name" value="YicC-like_N"/>
</dbReference>
<organism evidence="8 9">
    <name type="scientific">Allosediminivita pacifica</name>
    <dbReference type="NCBI Taxonomy" id="1267769"/>
    <lineage>
        <taxon>Bacteria</taxon>
        <taxon>Pseudomonadati</taxon>
        <taxon>Pseudomonadota</taxon>
        <taxon>Alphaproteobacteria</taxon>
        <taxon>Rhodobacterales</taxon>
        <taxon>Paracoccaceae</taxon>
        <taxon>Allosediminivita</taxon>
    </lineage>
</organism>
<dbReference type="PANTHER" id="PTHR30636:SF3">
    <property type="entry name" value="UPF0701 PROTEIN YICC"/>
    <property type="match status" value="1"/>
</dbReference>
<protein>
    <submittedName>
        <fullName evidence="8">Uncharacterized protein (TIGR00255 family)</fullName>
    </submittedName>
</protein>
<evidence type="ECO:0000256" key="4">
    <source>
        <dbReference type="ARBA" id="ARBA00022801"/>
    </source>
</evidence>
<dbReference type="GO" id="GO:0004521">
    <property type="term" value="F:RNA endonuclease activity"/>
    <property type="evidence" value="ECO:0007669"/>
    <property type="project" value="InterPro"/>
</dbReference>
<sequence length="296" mass="32118">MRQSMTGFASLQGGGQGLSWTWELRGVNGKGLDLRLRLPDWIDGLEPAVRKRTGDALTRGNIQISLRLSSDESSSAPRLDPAQLGAVLDAIGRIEAEAMGRGMTLKPSTAADIVALRGVLTTETPATDHDATRAALLSDFDAVLTDFVEMRAREGGMLQDVLVRQLSEIEDLVGAAERAVDAREGERRERLRTQLSRVMEEFGGADEARLAQELAMIAVKADITEEIDRLRAHVGAARDLLAQDGPVGRKLDFLAQEFNREANTLCSKSGDAALTQTGLALKSAIDQMREQIQNVE</sequence>
<comment type="caution">
    <text evidence="8">The sequence shown here is derived from an EMBL/GenBank/DDBJ whole genome shotgun (WGS) entry which is preliminary data.</text>
</comment>
<evidence type="ECO:0000313" key="9">
    <source>
        <dbReference type="Proteomes" id="UP000244069"/>
    </source>
</evidence>
<feature type="domain" description="Endoribonuclease YicC-like C-terminal" evidence="7">
    <location>
        <begin position="180"/>
        <end position="296"/>
    </location>
</feature>
<dbReference type="GO" id="GO:0016787">
    <property type="term" value="F:hydrolase activity"/>
    <property type="evidence" value="ECO:0007669"/>
    <property type="project" value="UniProtKB-KW"/>
</dbReference>
<keyword evidence="9" id="KW-1185">Reference proteome</keyword>
<reference evidence="8 9" key="1">
    <citation type="submission" date="2018-04" db="EMBL/GenBank/DDBJ databases">
        <title>Genomic Encyclopedia of Archaeal and Bacterial Type Strains, Phase II (KMG-II): from individual species to whole genera.</title>
        <authorList>
            <person name="Goeker M."/>
        </authorList>
    </citation>
    <scope>NUCLEOTIDE SEQUENCE [LARGE SCALE GENOMIC DNA]</scope>
    <source>
        <strain evidence="8 9">DSM 29329</strain>
    </source>
</reference>
<dbReference type="NCBIfam" id="TIGR00255">
    <property type="entry name" value="YicC/YloC family endoribonuclease"/>
    <property type="match status" value="1"/>
</dbReference>
<accession>A0A2T6AW45</accession>
<dbReference type="EMBL" id="QBKN01000010">
    <property type="protein sequence ID" value="PTX48029.1"/>
    <property type="molecule type" value="Genomic_DNA"/>
</dbReference>
<dbReference type="RefSeq" id="WP_107975948.1">
    <property type="nucleotide sequence ID" value="NZ_BMEZ01000012.1"/>
</dbReference>
<proteinExistence type="inferred from homology"/>
<dbReference type="Proteomes" id="UP000244069">
    <property type="component" value="Unassembled WGS sequence"/>
</dbReference>
<evidence type="ECO:0000256" key="3">
    <source>
        <dbReference type="ARBA" id="ARBA00022759"/>
    </source>
</evidence>
<evidence type="ECO:0000259" key="6">
    <source>
        <dbReference type="Pfam" id="PF03755"/>
    </source>
</evidence>
<evidence type="ECO:0000256" key="5">
    <source>
        <dbReference type="ARBA" id="ARBA00035648"/>
    </source>
</evidence>
<evidence type="ECO:0000256" key="2">
    <source>
        <dbReference type="ARBA" id="ARBA00022722"/>
    </source>
</evidence>
<dbReference type="Pfam" id="PF08340">
    <property type="entry name" value="YicC-like_C"/>
    <property type="match status" value="1"/>
</dbReference>